<keyword evidence="4" id="KW-0653">Protein transport</keyword>
<reference evidence="9" key="1">
    <citation type="submission" date="2020-02" db="EMBL/GenBank/DDBJ databases">
        <authorList>
            <person name="Meier V. D."/>
        </authorList>
    </citation>
    <scope>NUCLEOTIDE SEQUENCE</scope>
    <source>
        <strain evidence="9">AVDCRST_MAG36</strain>
    </source>
</reference>
<evidence type="ECO:0000256" key="8">
    <source>
        <dbReference type="SAM" id="MobiDB-lite"/>
    </source>
</evidence>
<dbReference type="Gene3D" id="1.20.5.3310">
    <property type="match status" value="1"/>
</dbReference>
<sequence>MFGIGVPEFMVILVVALLAFGPDRLPDFARQAGRMVRQVRSFANNARDDIRAELGPEYADFQLHDLDPRKAIRKHILEAWDEEEDGPRPSVAAADRPLSQGELPPYDSDAT</sequence>
<protein>
    <submittedName>
        <fullName evidence="9">Twin-arginine translocation protein TatB</fullName>
    </submittedName>
</protein>
<keyword evidence="3" id="KW-0812">Transmembrane</keyword>
<evidence type="ECO:0000256" key="7">
    <source>
        <dbReference type="ARBA" id="ARBA00023136"/>
    </source>
</evidence>
<keyword evidence="5" id="KW-1133">Transmembrane helix</keyword>
<evidence type="ECO:0000256" key="5">
    <source>
        <dbReference type="ARBA" id="ARBA00022989"/>
    </source>
</evidence>
<dbReference type="AlphaFoldDB" id="A0A6J4MPV3"/>
<dbReference type="EMBL" id="CADCUH010000193">
    <property type="protein sequence ID" value="CAA9365540.1"/>
    <property type="molecule type" value="Genomic_DNA"/>
</dbReference>
<feature type="region of interest" description="Disordered" evidence="8">
    <location>
        <begin position="81"/>
        <end position="111"/>
    </location>
</feature>
<keyword evidence="7" id="KW-0472">Membrane</keyword>
<gene>
    <name evidence="9" type="ORF">AVDCRST_MAG36-3040</name>
</gene>
<evidence type="ECO:0000313" key="9">
    <source>
        <dbReference type="EMBL" id="CAA9365540.1"/>
    </source>
</evidence>
<keyword evidence="2" id="KW-0813">Transport</keyword>
<accession>A0A6J4MPV3</accession>
<dbReference type="PRINTS" id="PR01506">
    <property type="entry name" value="TATBPROTEIN"/>
</dbReference>
<evidence type="ECO:0000256" key="3">
    <source>
        <dbReference type="ARBA" id="ARBA00022692"/>
    </source>
</evidence>
<proteinExistence type="predicted"/>
<dbReference type="GO" id="GO:0016020">
    <property type="term" value="C:membrane"/>
    <property type="evidence" value="ECO:0007669"/>
    <property type="project" value="UniProtKB-SubCell"/>
</dbReference>
<dbReference type="PANTHER" id="PTHR33162">
    <property type="entry name" value="SEC-INDEPENDENT PROTEIN TRANSLOCASE PROTEIN TATA, CHLOROPLASTIC"/>
    <property type="match status" value="1"/>
</dbReference>
<dbReference type="Pfam" id="PF02416">
    <property type="entry name" value="TatA_B_E"/>
    <property type="match status" value="1"/>
</dbReference>
<evidence type="ECO:0000256" key="1">
    <source>
        <dbReference type="ARBA" id="ARBA00004167"/>
    </source>
</evidence>
<dbReference type="InterPro" id="IPR003369">
    <property type="entry name" value="TatA/B/E"/>
</dbReference>
<dbReference type="GO" id="GO:0015031">
    <property type="term" value="P:protein transport"/>
    <property type="evidence" value="ECO:0007669"/>
    <property type="project" value="UniProtKB-KW"/>
</dbReference>
<dbReference type="PANTHER" id="PTHR33162:SF1">
    <property type="entry name" value="SEC-INDEPENDENT PROTEIN TRANSLOCASE PROTEIN TATA, CHLOROPLASTIC"/>
    <property type="match status" value="1"/>
</dbReference>
<organism evidence="9">
    <name type="scientific">uncultured Nocardioidaceae bacterium</name>
    <dbReference type="NCBI Taxonomy" id="253824"/>
    <lineage>
        <taxon>Bacteria</taxon>
        <taxon>Bacillati</taxon>
        <taxon>Actinomycetota</taxon>
        <taxon>Actinomycetes</taxon>
        <taxon>Propionibacteriales</taxon>
        <taxon>Nocardioidaceae</taxon>
        <taxon>environmental samples</taxon>
    </lineage>
</organism>
<name>A0A6J4MPV3_9ACTN</name>
<evidence type="ECO:0000256" key="2">
    <source>
        <dbReference type="ARBA" id="ARBA00022448"/>
    </source>
</evidence>
<dbReference type="NCBIfam" id="NF002377">
    <property type="entry name" value="PRK01371.1-4"/>
    <property type="match status" value="1"/>
</dbReference>
<evidence type="ECO:0000256" key="6">
    <source>
        <dbReference type="ARBA" id="ARBA00023010"/>
    </source>
</evidence>
<evidence type="ECO:0000256" key="4">
    <source>
        <dbReference type="ARBA" id="ARBA00022927"/>
    </source>
</evidence>
<comment type="subcellular location">
    <subcellularLocation>
        <location evidence="1">Membrane</location>
        <topology evidence="1">Single-pass membrane protein</topology>
    </subcellularLocation>
</comment>
<keyword evidence="6" id="KW-0811">Translocation</keyword>